<accession>A0A2D3I6L4</accession>
<organism evidence="1">
    <name type="scientific">White spot syndrome virus</name>
    <dbReference type="NCBI Taxonomy" id="342409"/>
    <lineage>
        <taxon>Viruses</taxon>
        <taxon>Viruses incertae sedis</taxon>
        <taxon>Naldaviricetes</taxon>
        <taxon>Nimaviridae</taxon>
        <taxon>Whispovirus</taxon>
    </lineage>
</organism>
<reference evidence="1" key="1">
    <citation type="journal article" date="2018" name="Aquaculture">
        <title>Complete genome sequence of a white spot syndrome virus associated with a disease incursion in Australia.</title>
        <authorList>
            <person name="Oakey J."/>
            <person name="Smith C.S."/>
        </authorList>
    </citation>
    <scope>NUCLEOTIDE SEQUENCE [LARGE SCALE GENOMIC DNA]</scope>
    <source>
        <strain evidence="1">WSSV-AU</strain>
    </source>
</reference>
<dbReference type="EMBL" id="MF768985">
    <property type="protein sequence ID" value="ATU84019.1"/>
    <property type="molecule type" value="Genomic_DNA"/>
</dbReference>
<protein>
    <submittedName>
        <fullName evidence="1">ORF1000</fullName>
    </submittedName>
</protein>
<proteinExistence type="predicted"/>
<sequence>MVQPMLVRLHPGQLPIHLNNNQQVQIKRKKVSICQCRAARRHFLLTIVFLCQHRRHLHLEAMAVITCHM</sequence>
<dbReference type="Proteomes" id="UP000267516">
    <property type="component" value="Segment"/>
</dbReference>
<name>A0A2D3I6L4_9VIRU</name>
<evidence type="ECO:0000313" key="1">
    <source>
        <dbReference type="EMBL" id="ATU84019.1"/>
    </source>
</evidence>